<organism evidence="2 3">
    <name type="scientific">Pelagicoccus mobilis</name>
    <dbReference type="NCBI Taxonomy" id="415221"/>
    <lineage>
        <taxon>Bacteria</taxon>
        <taxon>Pseudomonadati</taxon>
        <taxon>Verrucomicrobiota</taxon>
        <taxon>Opitutia</taxon>
        <taxon>Puniceicoccales</taxon>
        <taxon>Pelagicoccaceae</taxon>
        <taxon>Pelagicoccus</taxon>
    </lineage>
</organism>
<keyword evidence="1" id="KW-0812">Transmembrane</keyword>
<accession>A0A934VTT1</accession>
<gene>
    <name evidence="2" type="ORF">JIN87_26175</name>
</gene>
<dbReference type="RefSeq" id="WP_200359323.1">
    <property type="nucleotide sequence ID" value="NZ_JAENIL010000086.1"/>
</dbReference>
<sequence>MGNKTHRTPTTAKPQDSGLVILRLGITSLVSFLLFHIDFLALTTSALLGTYLASKLIGQMSLSRVAITISTKQLRTQSDAPLQAHLHITNHHRFLPVFHPTVSVREQESLRIQAFQFHGIIPPGQSQTLAIDPSLSQRGLRKLEAFAPRTRFPFALHETTAQTQAITKEIIVWPKPAPLDVDSIFNEPPLFRYNTIGEQVQNTQEIEAARIRDYHPGDPKSQINWKLSAKLDKLTIIEPRDERQERYELHLDTSTLFWPSELAFERMLKQVSTLVSVLLRRKLLQAITIDDLHLPLATHQQRNKFFDTLATLQATKRDPDQPERQRRNHLWILPAPNSQITLASQWKIKPRHSSPT</sequence>
<proteinExistence type="predicted"/>
<dbReference type="EMBL" id="JAENIL010000086">
    <property type="protein sequence ID" value="MBK1880400.1"/>
    <property type="molecule type" value="Genomic_DNA"/>
</dbReference>
<feature type="transmembrane region" description="Helical" evidence="1">
    <location>
        <begin position="20"/>
        <end position="53"/>
    </location>
</feature>
<protein>
    <submittedName>
        <fullName evidence="2">DUF58 domain-containing protein</fullName>
    </submittedName>
</protein>
<evidence type="ECO:0000313" key="2">
    <source>
        <dbReference type="EMBL" id="MBK1880400.1"/>
    </source>
</evidence>
<dbReference type="PANTHER" id="PTHR34351:SF1">
    <property type="entry name" value="SLR1927 PROTEIN"/>
    <property type="match status" value="1"/>
</dbReference>
<evidence type="ECO:0000256" key="1">
    <source>
        <dbReference type="SAM" id="Phobius"/>
    </source>
</evidence>
<keyword evidence="3" id="KW-1185">Reference proteome</keyword>
<dbReference type="AlphaFoldDB" id="A0A934VTT1"/>
<dbReference type="Proteomes" id="UP000617628">
    <property type="component" value="Unassembled WGS sequence"/>
</dbReference>
<reference evidence="2" key="1">
    <citation type="submission" date="2021-01" db="EMBL/GenBank/DDBJ databases">
        <title>Modified the classification status of verrucomicrobia.</title>
        <authorList>
            <person name="Feng X."/>
        </authorList>
    </citation>
    <scope>NUCLEOTIDE SEQUENCE</scope>
    <source>
        <strain evidence="2">KCTC 13126</strain>
    </source>
</reference>
<dbReference type="PANTHER" id="PTHR34351">
    <property type="entry name" value="SLR1927 PROTEIN-RELATED"/>
    <property type="match status" value="1"/>
</dbReference>
<keyword evidence="1" id="KW-0472">Membrane</keyword>
<comment type="caution">
    <text evidence="2">The sequence shown here is derived from an EMBL/GenBank/DDBJ whole genome shotgun (WGS) entry which is preliminary data.</text>
</comment>
<keyword evidence="1" id="KW-1133">Transmembrane helix</keyword>
<evidence type="ECO:0000313" key="3">
    <source>
        <dbReference type="Proteomes" id="UP000617628"/>
    </source>
</evidence>
<name>A0A934VTT1_9BACT</name>